<organism evidence="1 3">
    <name type="scientific">Vibrio campbellii</name>
    <dbReference type="NCBI Taxonomy" id="680"/>
    <lineage>
        <taxon>Bacteria</taxon>
        <taxon>Pseudomonadati</taxon>
        <taxon>Pseudomonadota</taxon>
        <taxon>Gammaproteobacteria</taxon>
        <taxon>Vibrionales</taxon>
        <taxon>Vibrionaceae</taxon>
        <taxon>Vibrio</taxon>
    </lineage>
</organism>
<evidence type="ECO:0000313" key="2">
    <source>
        <dbReference type="EMBL" id="UTZ35169.1"/>
    </source>
</evidence>
<dbReference type="PANTHER" id="PTHR48219">
    <property type="entry name" value="VACUOLAR PROTEIN SORTING-ASSOCIATED PROTEIN 62-RELATED"/>
    <property type="match status" value="1"/>
</dbReference>
<proteinExistence type="predicted"/>
<geneLocation type="plasmid" evidence="2 4">
    <name>unnamed3</name>
</geneLocation>
<accession>A0AAE9SM81</accession>
<dbReference type="Proteomes" id="UP001058687">
    <property type="component" value="Plasmid unnamed1"/>
</dbReference>
<dbReference type="EMBL" id="CP050469">
    <property type="protein sequence ID" value="UTZ29859.1"/>
    <property type="molecule type" value="Genomic_DNA"/>
</dbReference>
<gene>
    <name evidence="1" type="ORF">HB761_24685</name>
    <name evidence="2" type="ORF">HB762_28300</name>
</gene>
<keyword evidence="1" id="KW-0614">Plasmid</keyword>
<dbReference type="InterPro" id="IPR009291">
    <property type="entry name" value="Vps62"/>
</dbReference>
<reference evidence="1" key="1">
    <citation type="submission" date="2020-03" db="EMBL/GenBank/DDBJ databases">
        <title>Five strains of Vibrio campbellii isolated from Mariana Trench.</title>
        <authorList>
            <person name="Liang J."/>
            <person name="Zhang X.-H."/>
        </authorList>
    </citation>
    <scope>NUCLEOTIDE SEQUENCE</scope>
    <source>
        <strain evidence="2">LJC013</strain>
        <strain evidence="1">LJC014</strain>
        <plasmid evidence="1">unnamed1</plasmid>
        <plasmid evidence="2">unnamed3</plasmid>
    </source>
</reference>
<dbReference type="EMBL" id="CP050474">
    <property type="protein sequence ID" value="UTZ35169.1"/>
    <property type="molecule type" value="Genomic_DNA"/>
</dbReference>
<dbReference type="RefSeq" id="WP_005532961.1">
    <property type="nucleotide sequence ID" value="NZ_CP050466.1"/>
</dbReference>
<dbReference type="Pfam" id="PF06101">
    <property type="entry name" value="Vps62"/>
    <property type="match status" value="1"/>
</dbReference>
<dbReference type="AlphaFoldDB" id="A0AAE9SM81"/>
<name>A0AAE9SM81_9VIBR</name>
<dbReference type="Proteomes" id="UP001059912">
    <property type="component" value="Plasmid unnamed3"/>
</dbReference>
<evidence type="ECO:0000313" key="1">
    <source>
        <dbReference type="EMBL" id="UTZ29859.1"/>
    </source>
</evidence>
<evidence type="ECO:0000313" key="4">
    <source>
        <dbReference type="Proteomes" id="UP001059912"/>
    </source>
</evidence>
<dbReference type="PANTHER" id="PTHR48219:SF2">
    <property type="entry name" value="VACUOLAR PROTEIN SORTING-ASSOCIATED PROTEIN 62"/>
    <property type="match status" value="1"/>
</dbReference>
<evidence type="ECO:0000313" key="3">
    <source>
        <dbReference type="Proteomes" id="UP001058687"/>
    </source>
</evidence>
<geneLocation type="plasmid" evidence="1 3">
    <name>unnamed1</name>
</geneLocation>
<keyword evidence="4" id="KW-1185">Reference proteome</keyword>
<sequence length="437" mass="48689">MDSNVLESNDAYPRVRQLDCGEVTIRFAENYKCIWDERGNGGDKCVSLCRPLPTNCDNEEGFYSLCSVAVKDHWNVTDCFFHGVAGILIKQNYVPEGQQPALAHPIDYEWRWDSVNSGATVEGSIWRPIPPKGYVALGDVARDQYGSDAKPDVREVMCVREDLTADGILDGNTFIWDDAGSHGDHDVSLWEIRPDQRVEGDNTIFVASGGFVAARKHSKPNRPYRDTVLRVLKLPIFPVDGGEIPVPDVSGYDEPPKTEHMLKSYFYVPCTALTADKDMSRERQFRESPFYRLERHVKYSPCDGFYNNKAPTPISLTITTESGVTKAKSETLSAGASLTVTAEGGCKFIGGTVTCELSASFGWERTKSEEIFASKTREEGYTVPAWSAMGIYFLDEVIYVKRGDGSDFANNRLSFTNASAKEVVCWEDPAHKDDKSE</sequence>
<protein>
    <submittedName>
        <fullName evidence="1">Vps62-related protein</fullName>
    </submittedName>
</protein>